<protein>
    <submittedName>
        <fullName evidence="1">Uncharacterized protein</fullName>
    </submittedName>
</protein>
<evidence type="ECO:0000313" key="1">
    <source>
        <dbReference type="EMBL" id="ESS71023.1"/>
    </source>
</evidence>
<comment type="caution">
    <text evidence="1">The sequence shown here is derived from an EMBL/GenBank/DDBJ whole genome shotgun (WGS) entry which is preliminary data.</text>
</comment>
<dbReference type="OrthoDB" id="272831at2759"/>
<sequence>MDATSLPPTCGEVMDIPGIPSVGCVAVLQYEMGTAAGFSCCVVASREEVYILGPELLVRDGSLISVRIWRPHVEKKLTRVMSLVAFLLHPAADEVSNVFQKHKVEAEIDEVCAVVAWEDDDGQQQQHITTLFFSLLQALSTPQNVSVKSFETSFFYERNQQRVLRLFYSPSFSSEFRKGKHVVLCSGYDETVRKHACLTPSEERNRHILTPGDPRGVLSGIFSFVLCNSVVEDDACRWDVTWTTHAPAWVASWILQSPFDGVVCSLAVQKGEASSVVAAIGKTNGQLILFHADGTHVSHRFGGPIADLAFVSTRCIRGDEKYRVCAVTELIDQQKENAFSSLNRMPELEVADDGRRSLVLLDSLGRVIVLRDVTEGMASAQIVSDIQQFITLAENRASHPSSGSVAGESAAGRPVTVSSKRFFDISSLRQFFYRGKTKRIQKDRQDDKVDSISVQESDAIRQPEQENGMFAGHILSRGLLSLASLPGPRGCTELVVSTMGQSIVSIPFDKNEGVFSIAGFIEASEAMFFIDFVDFFNTGVTELVMAGMHQVLVARRSRCQQKRRAALLLRLLARQKKQEATSGDALLGVKCKKVRVKTRMKAEVITMPITVWCGSVNYRKQTNENPRSFI</sequence>
<evidence type="ECO:0000313" key="2">
    <source>
        <dbReference type="Proteomes" id="UP000017861"/>
    </source>
</evidence>
<dbReference type="EMBL" id="AYLP01000001">
    <property type="protein sequence ID" value="ESS71023.1"/>
    <property type="molecule type" value="Genomic_DNA"/>
</dbReference>
<accession>V5C2M3</accession>
<proteinExistence type="predicted"/>
<dbReference type="AlphaFoldDB" id="V5C2M3"/>
<gene>
    <name evidence="1" type="ORF">TCDM_00020</name>
</gene>
<dbReference type="Proteomes" id="UP000017861">
    <property type="component" value="Unassembled WGS sequence"/>
</dbReference>
<organism evidence="1 2">
    <name type="scientific">Trypanosoma cruzi Dm28c</name>
    <dbReference type="NCBI Taxonomy" id="1416333"/>
    <lineage>
        <taxon>Eukaryota</taxon>
        <taxon>Discoba</taxon>
        <taxon>Euglenozoa</taxon>
        <taxon>Kinetoplastea</taxon>
        <taxon>Metakinetoplastina</taxon>
        <taxon>Trypanosomatida</taxon>
        <taxon>Trypanosomatidae</taxon>
        <taxon>Trypanosoma</taxon>
        <taxon>Schizotrypanum</taxon>
    </lineage>
</organism>
<reference evidence="1 2" key="1">
    <citation type="journal article" date="2014" name="Genome Announc.">
        <title>Trypanosoma cruzi Clone Dm28c Draft Genome Sequence.</title>
        <authorList>
            <person name="Grisard E.C."/>
            <person name="Teixeira S.M."/>
            <person name="de Almeida L.G."/>
            <person name="Stoco P.H."/>
            <person name="Gerber A.L."/>
            <person name="Talavera-Lopez C."/>
            <person name="Lima O.C."/>
            <person name="Andersson B."/>
            <person name="de Vasconcelos A.T."/>
        </authorList>
    </citation>
    <scope>NUCLEOTIDE SEQUENCE [LARGE SCALE GENOMIC DNA]</scope>
    <source>
        <strain evidence="1 2">Dm28c</strain>
    </source>
</reference>
<dbReference type="VEuPathDB" id="TriTrypDB:TCDM_00020"/>
<name>V5C2M3_TRYCR</name>